<name>A0A4S4ACZ3_9RHOO</name>
<feature type="transmembrane region" description="Helical" evidence="1">
    <location>
        <begin position="198"/>
        <end position="214"/>
    </location>
</feature>
<dbReference type="Proteomes" id="UP000307956">
    <property type="component" value="Unassembled WGS sequence"/>
</dbReference>
<dbReference type="InterPro" id="IPR025291">
    <property type="entry name" value="DUF4153"/>
</dbReference>
<keyword evidence="1" id="KW-0812">Transmembrane</keyword>
<dbReference type="EMBL" id="SSOD01000019">
    <property type="protein sequence ID" value="THF56920.1"/>
    <property type="molecule type" value="Genomic_DNA"/>
</dbReference>
<protein>
    <submittedName>
        <fullName evidence="2">DUF4153 domain-containing protein</fullName>
    </submittedName>
</protein>
<evidence type="ECO:0000313" key="2">
    <source>
        <dbReference type="EMBL" id="THF56920.1"/>
    </source>
</evidence>
<dbReference type="AlphaFoldDB" id="A0A4S4ACZ3"/>
<reference evidence="2 3" key="1">
    <citation type="submission" date="2019-04" db="EMBL/GenBank/DDBJ databases">
        <title>Azoarcus rhizosphaerae sp. nov. isolated from rhizosphere of Ficus religiosa.</title>
        <authorList>
            <person name="Lin S.-Y."/>
            <person name="Hameed A."/>
            <person name="Hsu Y.-H."/>
            <person name="Young C.-C."/>
        </authorList>
    </citation>
    <scope>NUCLEOTIDE SEQUENCE [LARGE SCALE GENOMIC DNA]</scope>
    <source>
        <strain evidence="2 3">CC-YHH848</strain>
    </source>
</reference>
<feature type="transmembrane region" description="Helical" evidence="1">
    <location>
        <begin position="295"/>
        <end position="320"/>
    </location>
</feature>
<organism evidence="2 3">
    <name type="scientific">Pseudothauera rhizosphaerae</name>
    <dbReference type="NCBI Taxonomy" id="2565932"/>
    <lineage>
        <taxon>Bacteria</taxon>
        <taxon>Pseudomonadati</taxon>
        <taxon>Pseudomonadota</taxon>
        <taxon>Betaproteobacteria</taxon>
        <taxon>Rhodocyclales</taxon>
        <taxon>Zoogloeaceae</taxon>
        <taxon>Pseudothauera</taxon>
    </lineage>
</organism>
<dbReference type="Pfam" id="PF13687">
    <property type="entry name" value="DUF4153"/>
    <property type="match status" value="1"/>
</dbReference>
<feature type="transmembrane region" description="Helical" evidence="1">
    <location>
        <begin position="226"/>
        <end position="252"/>
    </location>
</feature>
<accession>A0A4S4ACZ3</accession>
<feature type="transmembrane region" description="Helical" evidence="1">
    <location>
        <begin position="332"/>
        <end position="353"/>
    </location>
</feature>
<keyword evidence="1" id="KW-1133">Transmembrane helix</keyword>
<evidence type="ECO:0000313" key="3">
    <source>
        <dbReference type="Proteomes" id="UP000307956"/>
    </source>
</evidence>
<proteinExistence type="predicted"/>
<feature type="transmembrane region" description="Helical" evidence="1">
    <location>
        <begin position="58"/>
        <end position="73"/>
    </location>
</feature>
<dbReference type="OrthoDB" id="7022049at2"/>
<feature type="transmembrane region" description="Helical" evidence="1">
    <location>
        <begin position="154"/>
        <end position="178"/>
    </location>
</feature>
<evidence type="ECO:0000256" key="1">
    <source>
        <dbReference type="SAM" id="Phobius"/>
    </source>
</evidence>
<feature type="transmembrane region" description="Helical" evidence="1">
    <location>
        <begin position="360"/>
        <end position="382"/>
    </location>
</feature>
<feature type="transmembrane region" description="Helical" evidence="1">
    <location>
        <begin position="20"/>
        <end position="38"/>
    </location>
</feature>
<feature type="transmembrane region" description="Helical" evidence="1">
    <location>
        <begin position="264"/>
        <end position="283"/>
    </location>
</feature>
<comment type="caution">
    <text evidence="2">The sequence shown here is derived from an EMBL/GenBank/DDBJ whole genome shotgun (WGS) entry which is preliminary data.</text>
</comment>
<gene>
    <name evidence="2" type="ORF">E6O51_18815</name>
</gene>
<feature type="transmembrane region" description="Helical" evidence="1">
    <location>
        <begin position="115"/>
        <end position="133"/>
    </location>
</feature>
<feature type="transmembrane region" description="Helical" evidence="1">
    <location>
        <begin position="85"/>
        <end position="103"/>
    </location>
</feature>
<keyword evidence="3" id="KW-1185">Reference proteome</keyword>
<keyword evidence="1" id="KW-0472">Membrane</keyword>
<sequence>MLAPSSTSSPDAGTALSRDVRGFIVLLAVLQGGLLYLAETGLRHAWWPFSELGGRVCWYTLVLAVPTLMSLSVERLDDRRFWQQAAAVAALFLLLAAWAAWSATGAPGLRSASVLGPFGVTAGIGLFVALPWLQCRLTHGNWRAPYAELVEHAWQNALTLLLAAAFTGICWAVLHLWAALFELVNIDLFRRILRERPVIYLATGTMVGLGILIGRTQRRPVQVARLILFAVFKGLLPLLAFIALLFVAVLPFTGLEPLWRTRSAASILICLLALLVLFVNAVYQDGRGGRPYPAFLRRLVEGGLLALPVFAALALYALWLRVAQYGWTTDRFWAVLIALVLSGHALGYAWAVLRGRGEGWLAPLAGVNRVLSWVVVALAVLVNSPLLDPLRLAAASQSARLQAGPAGQDERVYLRDLEVLRFDLGRRGYRAAEALREQPPFAGDAQRLAVLERILQRRERYEGARPVEELARSAVKTPAEARALIQLADGAAPADEAWLEALLKTDGQATLACLQADSRCVLLTPDLDGDGSAEHLLCDVGRRYGVYCTLWAHTGAGWEPAGRAQWHGREAEVAAALQAGSLGVRHRRWPDLEAAGRGARLDD</sequence>